<dbReference type="EMBL" id="CADEHS020000170">
    <property type="protein sequence ID" value="CAG9950451.1"/>
    <property type="molecule type" value="Genomic_DNA"/>
</dbReference>
<dbReference type="Proteomes" id="UP000836387">
    <property type="component" value="Unassembled WGS sequence"/>
</dbReference>
<gene>
    <name evidence="1" type="ORF">CRV2_00021697</name>
</gene>
<protein>
    <submittedName>
        <fullName evidence="1">Uncharacterized protein</fullName>
    </submittedName>
</protein>
<proteinExistence type="predicted"/>
<accession>A0ACA9UB45</accession>
<evidence type="ECO:0000313" key="2">
    <source>
        <dbReference type="Proteomes" id="UP000836387"/>
    </source>
</evidence>
<feature type="non-terminal residue" evidence="1">
    <location>
        <position position="1"/>
    </location>
</feature>
<comment type="caution">
    <text evidence="1">The sequence shown here is derived from an EMBL/GenBank/DDBJ whole genome shotgun (WGS) entry which is preliminary data.</text>
</comment>
<reference evidence="1" key="1">
    <citation type="submission" date="2020-04" db="EMBL/GenBank/DDBJ databases">
        <authorList>
            <person name="Broberg M."/>
        </authorList>
    </citation>
    <scope>NUCLEOTIDE SEQUENCE</scope>
</reference>
<evidence type="ECO:0000313" key="1">
    <source>
        <dbReference type="EMBL" id="CAG9950451.1"/>
    </source>
</evidence>
<keyword evidence="2" id="KW-1185">Reference proteome</keyword>
<sequence>PNVLFLQDELESKFGEGCARVICPITDPFVKHHGALGSFVRVHVSENAAQLIPEMAKHCQTFPQVEVAMLKDEAAQKCETPIDREGDFVAISSKNAVIGAKAKEHDLTVLKGHRLRSHGRAFRAKVPLLMSHPSTWSDEAGTEKRTWRNFDIFDLVLTMEVARLSPVQILDYFE</sequence>
<name>A0ACA9UB45_BIOOC</name>
<reference evidence="1" key="2">
    <citation type="submission" date="2021-10" db="EMBL/GenBank/DDBJ databases">
        <authorList>
            <person name="Piombo E."/>
        </authorList>
    </citation>
    <scope>NUCLEOTIDE SEQUENCE</scope>
</reference>
<organism evidence="1 2">
    <name type="scientific">Clonostachys rosea f. rosea IK726</name>
    <dbReference type="NCBI Taxonomy" id="1349383"/>
    <lineage>
        <taxon>Eukaryota</taxon>
        <taxon>Fungi</taxon>
        <taxon>Dikarya</taxon>
        <taxon>Ascomycota</taxon>
        <taxon>Pezizomycotina</taxon>
        <taxon>Sordariomycetes</taxon>
        <taxon>Hypocreomycetidae</taxon>
        <taxon>Hypocreales</taxon>
        <taxon>Bionectriaceae</taxon>
        <taxon>Clonostachys</taxon>
    </lineage>
</organism>